<evidence type="ECO:0000256" key="1">
    <source>
        <dbReference type="SAM" id="MobiDB-lite"/>
    </source>
</evidence>
<sequence>MNKFIIGLFTVSAIAFGSTGANAQTGDSNNAQIIHQTNITHGNHNVSVNRANQIHQNFAGDVGSYGSSASGQVIHQICQTHGISNVCINSASQQNKKINQGIHRPNYQPKIYHQKRHH</sequence>
<evidence type="ECO:0000256" key="2">
    <source>
        <dbReference type="SAM" id="SignalP"/>
    </source>
</evidence>
<dbReference type="EMBL" id="CP063311">
    <property type="protein sequence ID" value="QOV24485.1"/>
    <property type="molecule type" value="Genomic_DNA"/>
</dbReference>
<feature type="chain" id="PRO_5033002903" evidence="2">
    <location>
        <begin position="24"/>
        <end position="118"/>
    </location>
</feature>
<dbReference type="KEGG" id="aee:IM676_09805"/>
<feature type="region of interest" description="Disordered" evidence="1">
    <location>
        <begin position="98"/>
        <end position="118"/>
    </location>
</feature>
<dbReference type="AlphaFoldDB" id="A0A7S6RGN6"/>
<dbReference type="RefSeq" id="WP_200990004.1">
    <property type="nucleotide sequence ID" value="NZ_CP063311.1"/>
</dbReference>
<feature type="signal peptide" evidence="2">
    <location>
        <begin position="1"/>
        <end position="23"/>
    </location>
</feature>
<name>A0A7S6RGN6_9CYAN</name>
<accession>A0A7S6RGN6</accession>
<reference evidence="4" key="1">
    <citation type="submission" date="2020-10" db="EMBL/GenBank/DDBJ databases">
        <title>Genome-based taxonomic classification of the species Anabaenopsis elenkinii.</title>
        <authorList>
            <person name="Delbaje E."/>
            <person name="Andreote A.P.D."/>
            <person name="Pellegrinetti T.A."/>
            <person name="Cruz R.B."/>
            <person name="Branco L.H.Z."/>
            <person name="Fiore M.F."/>
        </authorList>
    </citation>
    <scope>NUCLEOTIDE SEQUENCE [LARGE SCALE GENOMIC DNA]</scope>
    <source>
        <strain evidence="4">CCIBt3563</strain>
    </source>
</reference>
<gene>
    <name evidence="3" type="ORF">IM676_09805</name>
</gene>
<organism evidence="3 4">
    <name type="scientific">Anabaenopsis elenkinii CCIBt3563</name>
    <dbReference type="NCBI Taxonomy" id="2779889"/>
    <lineage>
        <taxon>Bacteria</taxon>
        <taxon>Bacillati</taxon>
        <taxon>Cyanobacteriota</taxon>
        <taxon>Cyanophyceae</taxon>
        <taxon>Nostocales</taxon>
        <taxon>Nodulariaceae</taxon>
        <taxon>Anabaenopsis</taxon>
    </lineage>
</organism>
<keyword evidence="2" id="KW-0732">Signal</keyword>
<proteinExistence type="predicted"/>
<protein>
    <submittedName>
        <fullName evidence="3">Uncharacterized protein</fullName>
    </submittedName>
</protein>
<evidence type="ECO:0000313" key="3">
    <source>
        <dbReference type="EMBL" id="QOV24485.1"/>
    </source>
</evidence>
<evidence type="ECO:0000313" key="4">
    <source>
        <dbReference type="Proteomes" id="UP000593846"/>
    </source>
</evidence>
<keyword evidence="4" id="KW-1185">Reference proteome</keyword>
<dbReference type="Proteomes" id="UP000593846">
    <property type="component" value="Chromosome"/>
</dbReference>